<dbReference type="PANTHER" id="PTHR24201:SF16">
    <property type="entry name" value="ANKYRIN-1-LIKE-RELATED"/>
    <property type="match status" value="1"/>
</dbReference>
<reference evidence="4" key="1">
    <citation type="submission" date="2021-01" db="EMBL/GenBank/DDBJ databases">
        <authorList>
            <person name="Corre E."/>
            <person name="Pelletier E."/>
            <person name="Niang G."/>
            <person name="Scheremetjew M."/>
            <person name="Finn R."/>
            <person name="Kale V."/>
            <person name="Holt S."/>
            <person name="Cochrane G."/>
            <person name="Meng A."/>
            <person name="Brown T."/>
            <person name="Cohen L."/>
        </authorList>
    </citation>
    <scope>NUCLEOTIDE SEQUENCE</scope>
    <source>
        <strain evidence="4">RCC3387</strain>
    </source>
</reference>
<evidence type="ECO:0000256" key="3">
    <source>
        <dbReference type="PROSITE-ProRule" id="PRU00023"/>
    </source>
</evidence>
<dbReference type="InterPro" id="IPR036770">
    <property type="entry name" value="Ankyrin_rpt-contain_sf"/>
</dbReference>
<dbReference type="GO" id="GO:0005634">
    <property type="term" value="C:nucleus"/>
    <property type="evidence" value="ECO:0007669"/>
    <property type="project" value="TreeGrafter"/>
</dbReference>
<dbReference type="PROSITE" id="PS50297">
    <property type="entry name" value="ANK_REP_REGION"/>
    <property type="match status" value="1"/>
</dbReference>
<evidence type="ECO:0000313" key="4">
    <source>
        <dbReference type="EMBL" id="CAD9629502.1"/>
    </source>
</evidence>
<protein>
    <recommendedName>
        <fullName evidence="5">TIR domain-containing protein</fullName>
    </recommendedName>
</protein>
<dbReference type="SMART" id="SM00248">
    <property type="entry name" value="ANK"/>
    <property type="match status" value="2"/>
</dbReference>
<name>A0A7S2M9T2_9DINO</name>
<dbReference type="Pfam" id="PF12796">
    <property type="entry name" value="Ank_2"/>
    <property type="match status" value="1"/>
</dbReference>
<gene>
    <name evidence="4" type="ORF">BRAN1462_LOCUS49377</name>
</gene>
<evidence type="ECO:0000256" key="1">
    <source>
        <dbReference type="ARBA" id="ARBA00022737"/>
    </source>
</evidence>
<proteinExistence type="predicted"/>
<accession>A0A7S2M9T2</accession>
<organism evidence="4">
    <name type="scientific">Zooxanthella nutricula</name>
    <dbReference type="NCBI Taxonomy" id="1333877"/>
    <lineage>
        <taxon>Eukaryota</taxon>
        <taxon>Sar</taxon>
        <taxon>Alveolata</taxon>
        <taxon>Dinophyceae</taxon>
        <taxon>Peridiniales</taxon>
        <taxon>Peridiniales incertae sedis</taxon>
        <taxon>Zooxanthella</taxon>
    </lineage>
</organism>
<dbReference type="Gene3D" id="1.25.40.20">
    <property type="entry name" value="Ankyrin repeat-containing domain"/>
    <property type="match status" value="1"/>
</dbReference>
<keyword evidence="1" id="KW-0677">Repeat</keyword>
<dbReference type="InterPro" id="IPR002110">
    <property type="entry name" value="Ankyrin_rpt"/>
</dbReference>
<dbReference type="PANTHER" id="PTHR24201">
    <property type="entry name" value="ANK_REP_REGION DOMAIN-CONTAINING PROTEIN"/>
    <property type="match status" value="1"/>
</dbReference>
<evidence type="ECO:0000256" key="2">
    <source>
        <dbReference type="ARBA" id="ARBA00023043"/>
    </source>
</evidence>
<sequence length="746" mass="82290">MPLPWGLAEDRARIPDVVHRAITIKQLRELKTFVQRLTKTELLRNTTDFSKGDGTHGKVISWHTINLYQLTDEVLKKVIPFVDPEGERDPRDPKRRWYSWVEFVSKRQQPANIMFSHWWGGRFKDFMAAVDKLAADRRLSSNTAIWVCTFAICQFGEDFGAALMDCPFIRAVRSVELVVLIVDFRGGSLSRSWCGLEVHYATANGVELALYTSAGRVGSRHVSGGPLVEAIKGWDIRHSEASDPPYRRQIFNYVAGVGQCRGLKLSAPGDLSLDHLGRPQLDGEEWDPQAAHRADGRPEYAYETALVRDHSRKFEDLNMMVRLSVMSSIGKQSKPRGCVGAVPSAASRGLTLSQLRIASQRIEASCPWSSEACPWVGCRGSLTYDCLTAFHLEKWIKHVTAAERCSYMELVADGPQVPQIFVVHHWSQAWKDKMTALELFAEAQQLPDSTVIFVDLFGRNFHGGSRPEARAIDHGAARAECDTVLLLTSDSAQVKDRLWIWYDVNKALSVGKSFYIAFKSSALACNRPFATGAWAYGEVDAEVAHAFAEMDLRTMTCTLARDREFIIEQYADLQQSAARFRARARRWLAGPILRGAARADRASLIASLCKRPGLRVNSESLKATCGETPLHIAAAHGASDALMALLAAGSDPNSEDDLHERPLHYAALAGHAAAAEQLLAARADPWAENCFMETPLEVARQNPAAFLAVDTRGVVELLSGSGLPLEPSSAEAALDAVPCVGGRVAL</sequence>
<keyword evidence="2 3" id="KW-0040">ANK repeat</keyword>
<feature type="repeat" description="ANK" evidence="3">
    <location>
        <begin position="625"/>
        <end position="657"/>
    </location>
</feature>
<dbReference type="PROSITE" id="PS50088">
    <property type="entry name" value="ANK_REPEAT"/>
    <property type="match status" value="1"/>
</dbReference>
<dbReference type="SUPFAM" id="SSF48403">
    <property type="entry name" value="Ankyrin repeat"/>
    <property type="match status" value="1"/>
</dbReference>
<dbReference type="InterPro" id="IPR050776">
    <property type="entry name" value="Ank_Repeat/CDKN_Inhibitor"/>
</dbReference>
<dbReference type="EMBL" id="HBGW01077688">
    <property type="protein sequence ID" value="CAD9629502.1"/>
    <property type="molecule type" value="Transcribed_RNA"/>
</dbReference>
<evidence type="ECO:0008006" key="5">
    <source>
        <dbReference type="Google" id="ProtNLM"/>
    </source>
</evidence>
<dbReference type="AlphaFoldDB" id="A0A7S2M9T2"/>